<gene>
    <name evidence="1" type="ORF">D9615_003266</name>
</gene>
<organism evidence="1 2">
    <name type="scientific">Tricholomella constricta</name>
    <dbReference type="NCBI Taxonomy" id="117010"/>
    <lineage>
        <taxon>Eukaryota</taxon>
        <taxon>Fungi</taxon>
        <taxon>Dikarya</taxon>
        <taxon>Basidiomycota</taxon>
        <taxon>Agaricomycotina</taxon>
        <taxon>Agaricomycetes</taxon>
        <taxon>Agaricomycetidae</taxon>
        <taxon>Agaricales</taxon>
        <taxon>Tricholomatineae</taxon>
        <taxon>Lyophyllaceae</taxon>
        <taxon>Tricholomella</taxon>
    </lineage>
</organism>
<reference evidence="1 2" key="1">
    <citation type="journal article" date="2020" name="ISME J.">
        <title>Uncovering the hidden diversity of litter-decomposition mechanisms in mushroom-forming fungi.</title>
        <authorList>
            <person name="Floudas D."/>
            <person name="Bentzer J."/>
            <person name="Ahren D."/>
            <person name="Johansson T."/>
            <person name="Persson P."/>
            <person name="Tunlid A."/>
        </authorList>
    </citation>
    <scope>NUCLEOTIDE SEQUENCE [LARGE SCALE GENOMIC DNA]</scope>
    <source>
        <strain evidence="1 2">CBS 661.87</strain>
    </source>
</reference>
<dbReference type="EMBL" id="JAACJP010000005">
    <property type="protein sequence ID" value="KAF5384148.1"/>
    <property type="molecule type" value="Genomic_DNA"/>
</dbReference>
<protein>
    <submittedName>
        <fullName evidence="1">Uncharacterized protein</fullName>
    </submittedName>
</protein>
<comment type="caution">
    <text evidence="1">The sequence shown here is derived from an EMBL/GenBank/DDBJ whole genome shotgun (WGS) entry which is preliminary data.</text>
</comment>
<dbReference type="OrthoDB" id="2947980at2759"/>
<sequence>MSVSVDSTTTPYVRLNNMHASPPTHTYRQAVNEIRSKIKNASRKSAHVYNFNLRPEELQSAFDLLEKVEGRKLIRVTYSDDYNFIVRYMPSQVHERAHIAFTLLLNSALLRLTAAPYPDLAPGCENIGAMTFQLGPRKKEADAAVRPTVADSRLPSVVLEAGSSESLTQLKIDARLWIEHTQEVRLVILISIDPPIAPHPTFPRITVQLWRGFDPRRPPRHPVSRVREARMVWAADWTVAAAPLYIPLDDIFRGQVPAEYGNNDRVYLNTDSLRQKIITAWAEL</sequence>
<dbReference type="AlphaFoldDB" id="A0A8H5HIW1"/>
<proteinExistence type="predicted"/>
<evidence type="ECO:0000313" key="1">
    <source>
        <dbReference type="EMBL" id="KAF5384148.1"/>
    </source>
</evidence>
<dbReference type="Proteomes" id="UP000565441">
    <property type="component" value="Unassembled WGS sequence"/>
</dbReference>
<keyword evidence="2" id="KW-1185">Reference proteome</keyword>
<name>A0A8H5HIW1_9AGAR</name>
<accession>A0A8H5HIW1</accession>
<evidence type="ECO:0000313" key="2">
    <source>
        <dbReference type="Proteomes" id="UP000565441"/>
    </source>
</evidence>